<gene>
    <name evidence="2" type="ORF">SAMN05421854_11079</name>
</gene>
<organism evidence="2 3">
    <name type="scientific">Amycolatopsis rubida</name>
    <dbReference type="NCBI Taxonomy" id="112413"/>
    <lineage>
        <taxon>Bacteria</taxon>
        <taxon>Bacillati</taxon>
        <taxon>Actinomycetota</taxon>
        <taxon>Actinomycetes</taxon>
        <taxon>Pseudonocardiales</taxon>
        <taxon>Pseudonocardiaceae</taxon>
        <taxon>Amycolatopsis</taxon>
    </lineage>
</organism>
<dbReference type="Proteomes" id="UP000199137">
    <property type="component" value="Unassembled WGS sequence"/>
</dbReference>
<protein>
    <submittedName>
        <fullName evidence="2">Uncharacterized protein</fullName>
    </submittedName>
</protein>
<proteinExistence type="predicted"/>
<dbReference type="STRING" id="112413.SAMN05421854_11079"/>
<accession>A0A1I5X7M3</accession>
<evidence type="ECO:0000256" key="1">
    <source>
        <dbReference type="SAM" id="MobiDB-lite"/>
    </source>
</evidence>
<evidence type="ECO:0000313" key="2">
    <source>
        <dbReference type="EMBL" id="SFQ27934.1"/>
    </source>
</evidence>
<name>A0A1I5X7M3_9PSEU</name>
<dbReference type="EMBL" id="FOWC01000010">
    <property type="protein sequence ID" value="SFQ27934.1"/>
    <property type="molecule type" value="Genomic_DNA"/>
</dbReference>
<evidence type="ECO:0000313" key="3">
    <source>
        <dbReference type="Proteomes" id="UP000199137"/>
    </source>
</evidence>
<reference evidence="2 3" key="1">
    <citation type="submission" date="2016-10" db="EMBL/GenBank/DDBJ databases">
        <authorList>
            <person name="de Groot N.N."/>
        </authorList>
    </citation>
    <scope>NUCLEOTIDE SEQUENCE [LARGE SCALE GENOMIC DNA]</scope>
    <source>
        <strain evidence="2 3">DSM 44637</strain>
    </source>
</reference>
<dbReference type="AlphaFoldDB" id="A0A1I5X7M3"/>
<sequence>MRACPCPITAISDILEPDTAFARINTLTGLHTPTSPDPDFKAKLRQLNPHQY</sequence>
<feature type="region of interest" description="Disordered" evidence="1">
    <location>
        <begin position="32"/>
        <end position="52"/>
    </location>
</feature>